<dbReference type="GO" id="GO:0004622">
    <property type="term" value="F:phosphatidylcholine lysophospholipase activity"/>
    <property type="evidence" value="ECO:0007669"/>
    <property type="project" value="TreeGrafter"/>
</dbReference>
<accession>A0A9D5R9B4</accession>
<keyword evidence="4" id="KW-1185">Reference proteome</keyword>
<evidence type="ECO:0000259" key="2">
    <source>
        <dbReference type="Pfam" id="PF13472"/>
    </source>
</evidence>
<organism evidence="3 4">
    <name type="scientific">Ructibacterium gallinarum</name>
    <dbReference type="NCBI Taxonomy" id="2779355"/>
    <lineage>
        <taxon>Bacteria</taxon>
        <taxon>Bacillati</taxon>
        <taxon>Bacillota</taxon>
        <taxon>Clostridia</taxon>
        <taxon>Eubacteriales</taxon>
        <taxon>Oscillospiraceae</taxon>
        <taxon>Ructibacterium</taxon>
    </lineage>
</organism>
<sequence length="652" mass="73121">MLRKISIILSVFMAMVISVSGNASSNVGYCNTTQNVYIEGITENAGTKVTLMAQSKQDGKIAYINEFVSDTACKYSAKFKFPNNINDYNFRIREGSADVTDNITVLKSEITASFNVSITNDRYHSSLNSGDISKAVVKVKNQYGDGGQYNVIVAFYDDNDIMIGANLMNGNYSFDDINTTYEYDTGIVVPDNAKYAKGFIFADIDSVNPLSKNYQKNIGDTAFGSDNTDVKIAFIGDSITHNAYHLSVIEHYYQTRYPKRNIEIVNKGIGGDTINGVYNRLDYDIFHDKFSGDIDECVLMIGTNDASRTFNPDDVNDVNALERTLTKYEDIIKKIIECKKGLTLMTSCVQDSTDFEGATTDSYPQKNIAIGKIAEGVQALAQKYNLPCIDEWTTTTEFTNERRGLGDTQPIITGTDRTHPGDNGGFYMAYQFIKQQGTSDVVANVAIDVDTGKVTSENADVVLKECEPDSLRYTYIPYSIPMAYTDAYKNAEENWRLNISDEINREIIKITNLDAGTYNVSMDDISMGEYTSAQLAEGVNIAVNKNNPGQVQAMQAYELCNKKTRAESQYRTIALTEQQMQIHHIYTYNELKDKVPDLIGYFNRYFQLIDTDYEKYGYKETQSASWNEIKNFETQAKEAAIPKTHTVTIIKK</sequence>
<dbReference type="EMBL" id="JADCKB010000026">
    <property type="protein sequence ID" value="MBE5040900.1"/>
    <property type="molecule type" value="Genomic_DNA"/>
</dbReference>
<dbReference type="Pfam" id="PF13472">
    <property type="entry name" value="Lipase_GDSL_2"/>
    <property type="match status" value="1"/>
</dbReference>
<dbReference type="AlphaFoldDB" id="A0A9D5R9B4"/>
<evidence type="ECO:0000313" key="4">
    <source>
        <dbReference type="Proteomes" id="UP000806542"/>
    </source>
</evidence>
<protein>
    <recommendedName>
        <fullName evidence="2">SGNH hydrolase-type esterase domain-containing protein</fullName>
    </recommendedName>
</protein>
<comment type="caution">
    <text evidence="3">The sequence shown here is derived from an EMBL/GenBank/DDBJ whole genome shotgun (WGS) entry which is preliminary data.</text>
</comment>
<feature type="chain" id="PRO_5038692241" description="SGNH hydrolase-type esterase domain-containing protein" evidence="1">
    <location>
        <begin position="24"/>
        <end position="652"/>
    </location>
</feature>
<dbReference type="Proteomes" id="UP000806542">
    <property type="component" value="Unassembled WGS sequence"/>
</dbReference>
<dbReference type="RefSeq" id="WP_226393442.1">
    <property type="nucleotide sequence ID" value="NZ_JADCKB010000026.1"/>
</dbReference>
<proteinExistence type="predicted"/>
<dbReference type="InterPro" id="IPR036514">
    <property type="entry name" value="SGNH_hydro_sf"/>
</dbReference>
<dbReference type="PANTHER" id="PTHR30383:SF5">
    <property type="entry name" value="SGNH HYDROLASE-TYPE ESTERASE DOMAIN-CONTAINING PROTEIN"/>
    <property type="match status" value="1"/>
</dbReference>
<feature type="domain" description="SGNH hydrolase-type esterase" evidence="2">
    <location>
        <begin position="234"/>
        <end position="424"/>
    </location>
</feature>
<dbReference type="Gene3D" id="3.40.50.1110">
    <property type="entry name" value="SGNH hydrolase"/>
    <property type="match status" value="1"/>
</dbReference>
<evidence type="ECO:0000256" key="1">
    <source>
        <dbReference type="SAM" id="SignalP"/>
    </source>
</evidence>
<name>A0A9D5R9B4_9FIRM</name>
<dbReference type="PANTHER" id="PTHR30383">
    <property type="entry name" value="THIOESTERASE 1/PROTEASE 1/LYSOPHOSPHOLIPASE L1"/>
    <property type="match status" value="1"/>
</dbReference>
<reference evidence="3" key="1">
    <citation type="submission" date="2020-10" db="EMBL/GenBank/DDBJ databases">
        <title>ChiBAC.</title>
        <authorList>
            <person name="Zenner C."/>
            <person name="Hitch T.C.A."/>
            <person name="Clavel T."/>
        </authorList>
    </citation>
    <scope>NUCLEOTIDE SEQUENCE</scope>
    <source>
        <strain evidence="3">DSM 107454</strain>
    </source>
</reference>
<dbReference type="InterPro" id="IPR051532">
    <property type="entry name" value="Ester_Hydrolysis_Enzymes"/>
</dbReference>
<evidence type="ECO:0000313" key="3">
    <source>
        <dbReference type="EMBL" id="MBE5040900.1"/>
    </source>
</evidence>
<dbReference type="SUPFAM" id="SSF52266">
    <property type="entry name" value="SGNH hydrolase"/>
    <property type="match status" value="1"/>
</dbReference>
<feature type="signal peptide" evidence="1">
    <location>
        <begin position="1"/>
        <end position="23"/>
    </location>
</feature>
<gene>
    <name evidence="3" type="ORF">INF28_10560</name>
</gene>
<dbReference type="InterPro" id="IPR013830">
    <property type="entry name" value="SGNH_hydro"/>
</dbReference>
<keyword evidence="1" id="KW-0732">Signal</keyword>